<sequence length="39" mass="4703">MAMVFGLEIYGSRHCNTIYKWVETFSKNLKKNKKLKTMY</sequence>
<dbReference type="Proteomes" id="UP000199421">
    <property type="component" value="Unassembled WGS sequence"/>
</dbReference>
<protein>
    <submittedName>
        <fullName evidence="1">Uncharacterized protein</fullName>
    </submittedName>
</protein>
<name>A0A1H7Q3X2_OLID1</name>
<organism evidence="1 2">
    <name type="scientific">Olivibacter domesticus</name>
    <name type="common">Pseudosphingobacterium domesticum</name>
    <dbReference type="NCBI Taxonomy" id="407022"/>
    <lineage>
        <taxon>Bacteria</taxon>
        <taxon>Pseudomonadati</taxon>
        <taxon>Bacteroidota</taxon>
        <taxon>Sphingobacteriia</taxon>
        <taxon>Sphingobacteriales</taxon>
        <taxon>Sphingobacteriaceae</taxon>
        <taxon>Olivibacter</taxon>
    </lineage>
</organism>
<evidence type="ECO:0000313" key="1">
    <source>
        <dbReference type="EMBL" id="SEL42408.1"/>
    </source>
</evidence>
<dbReference type="EMBL" id="FOAF01000002">
    <property type="protein sequence ID" value="SEL42408.1"/>
    <property type="molecule type" value="Genomic_DNA"/>
</dbReference>
<accession>A0A1H7Q3X2</accession>
<dbReference type="AlphaFoldDB" id="A0A1H7Q3X2"/>
<keyword evidence="2" id="KW-1185">Reference proteome</keyword>
<evidence type="ECO:0000313" key="2">
    <source>
        <dbReference type="Proteomes" id="UP000199421"/>
    </source>
</evidence>
<dbReference type="STRING" id="407022.SAMN05661044_02448"/>
<gene>
    <name evidence="1" type="ORF">SAMN05661044_02448</name>
</gene>
<reference evidence="2" key="1">
    <citation type="submission" date="2016-10" db="EMBL/GenBank/DDBJ databases">
        <authorList>
            <person name="Varghese N."/>
            <person name="Submissions S."/>
        </authorList>
    </citation>
    <scope>NUCLEOTIDE SEQUENCE [LARGE SCALE GENOMIC DNA]</scope>
    <source>
        <strain evidence="2">DSM 18733</strain>
    </source>
</reference>
<proteinExistence type="predicted"/>